<organism evidence="1 2">
    <name type="scientific">Microseira wollei NIES-4236</name>
    <dbReference type="NCBI Taxonomy" id="2530354"/>
    <lineage>
        <taxon>Bacteria</taxon>
        <taxon>Bacillati</taxon>
        <taxon>Cyanobacteriota</taxon>
        <taxon>Cyanophyceae</taxon>
        <taxon>Oscillatoriophycideae</taxon>
        <taxon>Aerosakkonematales</taxon>
        <taxon>Aerosakkonemataceae</taxon>
        <taxon>Microseira</taxon>
    </lineage>
</organism>
<accession>A0AAV3XRM4</accession>
<reference evidence="1" key="1">
    <citation type="submission" date="2019-10" db="EMBL/GenBank/DDBJ databases">
        <title>Draft genome sequece of Microseira wollei NIES-4236.</title>
        <authorList>
            <person name="Yamaguchi H."/>
            <person name="Suzuki S."/>
            <person name="Kawachi M."/>
        </authorList>
    </citation>
    <scope>NUCLEOTIDE SEQUENCE</scope>
    <source>
        <strain evidence="1">NIES-4236</strain>
    </source>
</reference>
<dbReference type="Proteomes" id="UP001050975">
    <property type="component" value="Unassembled WGS sequence"/>
</dbReference>
<evidence type="ECO:0000313" key="2">
    <source>
        <dbReference type="Proteomes" id="UP001050975"/>
    </source>
</evidence>
<sequence length="57" mass="6454">MRDAINKAARIVINHCLEHKIGRVVFGWNQGIKKEINIAKRNNHIKSGCIGMIGLSW</sequence>
<dbReference type="AlphaFoldDB" id="A0AAV3XRM4"/>
<proteinExistence type="predicted"/>
<comment type="caution">
    <text evidence="1">The sequence shown here is derived from an EMBL/GenBank/DDBJ whole genome shotgun (WGS) entry which is preliminary data.</text>
</comment>
<dbReference type="EMBL" id="BLAY01000231">
    <property type="protein sequence ID" value="GET43544.1"/>
    <property type="molecule type" value="Genomic_DNA"/>
</dbReference>
<protein>
    <submittedName>
        <fullName evidence="1">Transposase, IS605 OrfB</fullName>
    </submittedName>
</protein>
<keyword evidence="2" id="KW-1185">Reference proteome</keyword>
<gene>
    <name evidence="1" type="ORF">MiSe_83690</name>
</gene>
<evidence type="ECO:0000313" key="1">
    <source>
        <dbReference type="EMBL" id="GET43544.1"/>
    </source>
</evidence>
<name>A0AAV3XRM4_9CYAN</name>